<protein>
    <submittedName>
        <fullName evidence="2">Bacterial extracellular solute-binding proteins, family 3</fullName>
    </submittedName>
</protein>
<dbReference type="AlphaFoldDB" id="A0A128FAL7"/>
<dbReference type="PANTHER" id="PTHR35936">
    <property type="entry name" value="MEMBRANE-BOUND LYTIC MUREIN TRANSGLYCOSYLASE F"/>
    <property type="match status" value="1"/>
</dbReference>
<dbReference type="EMBL" id="FIZY01000022">
    <property type="protein sequence ID" value="CZF83331.1"/>
    <property type="molecule type" value="Genomic_DNA"/>
</dbReference>
<comment type="similarity">
    <text evidence="1">Belongs to the bacterial solute-binding protein 3 family.</text>
</comment>
<evidence type="ECO:0000256" key="1">
    <source>
        <dbReference type="ARBA" id="ARBA00010333"/>
    </source>
</evidence>
<name>A0A128FAL7_9GAMM</name>
<accession>A0A128FAL7</accession>
<dbReference type="Proteomes" id="UP000073601">
    <property type="component" value="Unassembled WGS sequence"/>
</dbReference>
<reference evidence="3" key="1">
    <citation type="submission" date="2016-02" db="EMBL/GenBank/DDBJ databases">
        <authorList>
            <person name="Rodrigo-Torres Lidia"/>
            <person name="Arahal R.David."/>
        </authorList>
    </citation>
    <scope>NUCLEOTIDE SEQUENCE [LARGE SCALE GENOMIC DNA]</scope>
    <source>
        <strain evidence="3">CECT 8713</strain>
    </source>
</reference>
<dbReference type="SUPFAM" id="SSF53850">
    <property type="entry name" value="Periplasmic binding protein-like II"/>
    <property type="match status" value="1"/>
</dbReference>
<evidence type="ECO:0000313" key="3">
    <source>
        <dbReference type="Proteomes" id="UP000073601"/>
    </source>
</evidence>
<dbReference type="PANTHER" id="PTHR35936:SF32">
    <property type="entry name" value="MEMBRANE-BOUND LYTIC MUREIN TRANSGLYCOSYLASE F"/>
    <property type="match status" value="1"/>
</dbReference>
<organism evidence="2 3">
    <name type="scientific">Grimontia marina</name>
    <dbReference type="NCBI Taxonomy" id="646534"/>
    <lineage>
        <taxon>Bacteria</taxon>
        <taxon>Pseudomonadati</taxon>
        <taxon>Pseudomonadota</taxon>
        <taxon>Gammaproteobacteria</taxon>
        <taxon>Vibrionales</taxon>
        <taxon>Vibrionaceae</taxon>
        <taxon>Grimontia</taxon>
    </lineage>
</organism>
<proteinExistence type="inferred from homology"/>
<dbReference type="Gene3D" id="3.40.190.10">
    <property type="entry name" value="Periplasmic binding protein-like II"/>
    <property type="match status" value="2"/>
</dbReference>
<sequence length="289" mass="32004">MSPESRKHFVWLIISGIWAISPIARPFSLQESVQQAGLLTVCASREALPLSGEDSPKGAFIEIAEAVAKAWHVSLSVEWIWARYQIRKSDCQLILGVALAQNPQTHARFAPALLEHNLVWVQAVPNSYELASLPDNLRVAVSSGSAAHRKMLEHLPNSQLRVGFGNDQDMLSAVMAGDVDMAIVSNLSFSWFIHQLGNNKERLRASPFPDTEQVISYPMTISIRHADSLDESDVREVLENLEESGTLTEILSQYGLTLSPRFSDADASLPRQYQEPIGKSPRHNIITGQ</sequence>
<keyword evidence="3" id="KW-1185">Reference proteome</keyword>
<gene>
    <name evidence="2" type="ORF">GMA8713_02594</name>
</gene>
<evidence type="ECO:0000313" key="2">
    <source>
        <dbReference type="EMBL" id="CZF83331.1"/>
    </source>
</evidence>